<dbReference type="InterPro" id="IPR000623">
    <property type="entry name" value="Shikimate_kinase/TSH1"/>
</dbReference>
<gene>
    <name evidence="7" type="primary">aroK</name>
    <name evidence="8" type="ORF">H8S44_08375</name>
</gene>
<feature type="binding site" evidence="7">
    <location>
        <position position="56"/>
    </location>
    <ligand>
        <name>substrate</name>
    </ligand>
</feature>
<dbReference type="InterPro" id="IPR031322">
    <property type="entry name" value="Shikimate/glucono_kinase"/>
</dbReference>
<feature type="binding site" evidence="7">
    <location>
        <begin position="10"/>
        <end position="15"/>
    </location>
    <ligand>
        <name>ATP</name>
        <dbReference type="ChEBI" id="CHEBI:30616"/>
    </ligand>
</feature>
<dbReference type="EMBL" id="JACOOR010000004">
    <property type="protein sequence ID" value="MBC5659784.1"/>
    <property type="molecule type" value="Genomic_DNA"/>
</dbReference>
<evidence type="ECO:0000256" key="5">
    <source>
        <dbReference type="ARBA" id="ARBA00022840"/>
    </source>
</evidence>
<evidence type="ECO:0000313" key="8">
    <source>
        <dbReference type="EMBL" id="MBC5659784.1"/>
    </source>
</evidence>
<keyword evidence="7" id="KW-0479">Metal-binding</keyword>
<dbReference type="InterPro" id="IPR027417">
    <property type="entry name" value="P-loop_NTPase"/>
</dbReference>
<keyword evidence="9" id="KW-1185">Reference proteome</keyword>
<proteinExistence type="inferred from homology"/>
<dbReference type="PANTHER" id="PTHR21087">
    <property type="entry name" value="SHIKIMATE KINASE"/>
    <property type="match status" value="1"/>
</dbReference>
<evidence type="ECO:0000256" key="4">
    <source>
        <dbReference type="ARBA" id="ARBA00022777"/>
    </source>
</evidence>
<dbReference type="GO" id="GO:0009073">
    <property type="term" value="P:aromatic amino acid family biosynthetic process"/>
    <property type="evidence" value="ECO:0007669"/>
    <property type="project" value="UniProtKB-KW"/>
</dbReference>
<dbReference type="GO" id="GO:0004765">
    <property type="term" value="F:shikimate kinase activity"/>
    <property type="evidence" value="ECO:0007669"/>
    <property type="project" value="UniProtKB-UniRule"/>
</dbReference>
<evidence type="ECO:0000313" key="9">
    <source>
        <dbReference type="Proteomes" id="UP000649345"/>
    </source>
</evidence>
<comment type="cofactor">
    <cofactor evidence="7">
        <name>Mg(2+)</name>
        <dbReference type="ChEBI" id="CHEBI:18420"/>
    </cofactor>
    <text evidence="7">Binds 1 Mg(2+) ion per subunit.</text>
</comment>
<comment type="pathway">
    <text evidence="7">Metabolic intermediate biosynthesis; chorismate biosynthesis; chorismate from D-erythrose 4-phosphate and phosphoenolpyruvate: step 5/7.</text>
</comment>
<evidence type="ECO:0000256" key="3">
    <source>
        <dbReference type="ARBA" id="ARBA00022741"/>
    </source>
</evidence>
<comment type="caution">
    <text evidence="8">The sequence shown here is derived from an EMBL/GenBank/DDBJ whole genome shotgun (WGS) entry which is preliminary data.</text>
</comment>
<comment type="subcellular location">
    <subcellularLocation>
        <location evidence="7">Cytoplasm</location>
    </subcellularLocation>
</comment>
<sequence>MNIFLIGFMGTGKSTISTVLGKELSTEVIEMDELIVKRQGMPISQIFETRGEEYFRELETGLLVELQQRDGVIVSCGGGTPMRECNVAEMKKSGIIVLLTARPETIFERVRYSHNRPLIEHNKTAEYIAELLEKRREKYEAAADVTIATDGKDTREICREIQDSVKEWEKQSC</sequence>
<feature type="binding site" evidence="7">
    <location>
        <position position="78"/>
    </location>
    <ligand>
        <name>substrate</name>
    </ligand>
</feature>
<keyword evidence="7" id="KW-0963">Cytoplasm</keyword>
<organism evidence="8 9">
    <name type="scientific">Anaerosacchariphilus hominis</name>
    <dbReference type="NCBI Taxonomy" id="2763017"/>
    <lineage>
        <taxon>Bacteria</taxon>
        <taxon>Bacillati</taxon>
        <taxon>Bacillota</taxon>
        <taxon>Clostridia</taxon>
        <taxon>Lachnospirales</taxon>
        <taxon>Lachnospiraceae</taxon>
        <taxon>Anaerosacchariphilus</taxon>
    </lineage>
</organism>
<reference evidence="8" key="1">
    <citation type="submission" date="2020-08" db="EMBL/GenBank/DDBJ databases">
        <title>Genome public.</title>
        <authorList>
            <person name="Liu C."/>
            <person name="Sun Q."/>
        </authorList>
    </citation>
    <scope>NUCLEOTIDE SEQUENCE</scope>
    <source>
        <strain evidence="8">NSJ-68</strain>
    </source>
</reference>
<comment type="similarity">
    <text evidence="7">Belongs to the shikimate kinase family.</text>
</comment>
<name>A0A923RM10_9FIRM</name>
<dbReference type="Pfam" id="PF01202">
    <property type="entry name" value="SKI"/>
    <property type="match status" value="1"/>
</dbReference>
<comment type="subunit">
    <text evidence="7">Monomer.</text>
</comment>
<feature type="binding site" evidence="7">
    <location>
        <position position="32"/>
    </location>
    <ligand>
        <name>substrate</name>
    </ligand>
</feature>
<dbReference type="AlphaFoldDB" id="A0A923RM10"/>
<dbReference type="GO" id="GO:0000287">
    <property type="term" value="F:magnesium ion binding"/>
    <property type="evidence" value="ECO:0007669"/>
    <property type="project" value="UniProtKB-UniRule"/>
</dbReference>
<keyword evidence="1 7" id="KW-0028">Amino-acid biosynthesis</keyword>
<comment type="function">
    <text evidence="7">Catalyzes the specific phosphorylation of the 3-hydroxyl group of shikimic acid using ATP as a cosubstrate.</text>
</comment>
<dbReference type="Gene3D" id="3.40.50.300">
    <property type="entry name" value="P-loop containing nucleotide triphosphate hydrolases"/>
    <property type="match status" value="1"/>
</dbReference>
<keyword evidence="5 7" id="KW-0067">ATP-binding</keyword>
<evidence type="ECO:0000256" key="2">
    <source>
        <dbReference type="ARBA" id="ARBA00022679"/>
    </source>
</evidence>
<keyword evidence="3 7" id="KW-0547">Nucleotide-binding</keyword>
<keyword evidence="2 7" id="KW-0808">Transferase</keyword>
<comment type="caution">
    <text evidence="7">Lacks conserved residue(s) required for the propagation of feature annotation.</text>
</comment>
<evidence type="ECO:0000256" key="7">
    <source>
        <dbReference type="HAMAP-Rule" id="MF_00109"/>
    </source>
</evidence>
<evidence type="ECO:0000256" key="1">
    <source>
        <dbReference type="ARBA" id="ARBA00022605"/>
    </source>
</evidence>
<dbReference type="GO" id="GO:0009423">
    <property type="term" value="P:chorismate biosynthetic process"/>
    <property type="evidence" value="ECO:0007669"/>
    <property type="project" value="UniProtKB-UniRule"/>
</dbReference>
<dbReference type="RefSeq" id="WP_186872088.1">
    <property type="nucleotide sequence ID" value="NZ_JACOOR010000004.1"/>
</dbReference>
<feature type="binding site" evidence="7">
    <location>
        <position position="116"/>
    </location>
    <ligand>
        <name>ATP</name>
        <dbReference type="ChEBI" id="CHEBI:30616"/>
    </ligand>
</feature>
<protein>
    <recommendedName>
        <fullName evidence="7">Shikimate kinase</fullName>
        <shortName evidence="7">SK</shortName>
        <ecNumber evidence="7">2.7.1.71</ecNumber>
    </recommendedName>
</protein>
<keyword evidence="7" id="KW-0460">Magnesium</keyword>
<keyword evidence="4 7" id="KW-0418">Kinase</keyword>
<dbReference type="GO" id="GO:0005829">
    <property type="term" value="C:cytosol"/>
    <property type="evidence" value="ECO:0007669"/>
    <property type="project" value="TreeGrafter"/>
</dbReference>
<dbReference type="Proteomes" id="UP000649345">
    <property type="component" value="Unassembled WGS sequence"/>
</dbReference>
<dbReference type="HAMAP" id="MF_00109">
    <property type="entry name" value="Shikimate_kinase"/>
    <property type="match status" value="1"/>
</dbReference>
<feature type="binding site" evidence="7">
    <location>
        <position position="14"/>
    </location>
    <ligand>
        <name>Mg(2+)</name>
        <dbReference type="ChEBI" id="CHEBI:18420"/>
    </ligand>
</feature>
<dbReference type="EC" id="2.7.1.71" evidence="7"/>
<accession>A0A923RM10</accession>
<keyword evidence="6 7" id="KW-0057">Aromatic amino acid biosynthesis</keyword>
<comment type="catalytic activity">
    <reaction evidence="7">
        <text>shikimate + ATP = 3-phosphoshikimate + ADP + H(+)</text>
        <dbReference type="Rhea" id="RHEA:13121"/>
        <dbReference type="ChEBI" id="CHEBI:15378"/>
        <dbReference type="ChEBI" id="CHEBI:30616"/>
        <dbReference type="ChEBI" id="CHEBI:36208"/>
        <dbReference type="ChEBI" id="CHEBI:145989"/>
        <dbReference type="ChEBI" id="CHEBI:456216"/>
        <dbReference type="EC" id="2.7.1.71"/>
    </reaction>
</comment>
<dbReference type="PANTHER" id="PTHR21087:SF16">
    <property type="entry name" value="SHIKIMATE KINASE 1, CHLOROPLASTIC"/>
    <property type="match status" value="1"/>
</dbReference>
<feature type="binding site" evidence="7">
    <location>
        <position position="135"/>
    </location>
    <ligand>
        <name>substrate</name>
    </ligand>
</feature>
<dbReference type="GO" id="GO:0005524">
    <property type="term" value="F:ATP binding"/>
    <property type="evidence" value="ECO:0007669"/>
    <property type="project" value="UniProtKB-UniRule"/>
</dbReference>
<dbReference type="SUPFAM" id="SSF52540">
    <property type="entry name" value="P-loop containing nucleoside triphosphate hydrolases"/>
    <property type="match status" value="1"/>
</dbReference>
<dbReference type="GO" id="GO:0008652">
    <property type="term" value="P:amino acid biosynthetic process"/>
    <property type="evidence" value="ECO:0007669"/>
    <property type="project" value="UniProtKB-KW"/>
</dbReference>
<evidence type="ECO:0000256" key="6">
    <source>
        <dbReference type="ARBA" id="ARBA00023141"/>
    </source>
</evidence>
<dbReference type="PRINTS" id="PR01100">
    <property type="entry name" value="SHIKIMTKNASE"/>
</dbReference>
<dbReference type="CDD" id="cd00464">
    <property type="entry name" value="SK"/>
    <property type="match status" value="1"/>
</dbReference>